<feature type="compositionally biased region" description="Polar residues" evidence="1">
    <location>
        <begin position="66"/>
        <end position="76"/>
    </location>
</feature>
<feature type="region of interest" description="Disordered" evidence="1">
    <location>
        <begin position="53"/>
        <end position="76"/>
    </location>
</feature>
<dbReference type="Proteomes" id="UP000789524">
    <property type="component" value="Unassembled WGS sequence"/>
</dbReference>
<organism evidence="2 3">
    <name type="scientific">Danaus chrysippus</name>
    <name type="common">African queen</name>
    <dbReference type="NCBI Taxonomy" id="151541"/>
    <lineage>
        <taxon>Eukaryota</taxon>
        <taxon>Metazoa</taxon>
        <taxon>Ecdysozoa</taxon>
        <taxon>Arthropoda</taxon>
        <taxon>Hexapoda</taxon>
        <taxon>Insecta</taxon>
        <taxon>Pterygota</taxon>
        <taxon>Neoptera</taxon>
        <taxon>Endopterygota</taxon>
        <taxon>Lepidoptera</taxon>
        <taxon>Glossata</taxon>
        <taxon>Ditrysia</taxon>
        <taxon>Papilionoidea</taxon>
        <taxon>Nymphalidae</taxon>
        <taxon>Danainae</taxon>
        <taxon>Danaini</taxon>
        <taxon>Danaina</taxon>
        <taxon>Danaus</taxon>
        <taxon>Anosia</taxon>
    </lineage>
</organism>
<evidence type="ECO:0000256" key="1">
    <source>
        <dbReference type="SAM" id="MobiDB-lite"/>
    </source>
</evidence>
<proteinExistence type="predicted"/>
<comment type="caution">
    <text evidence="2">The sequence shown here is derived from an EMBL/GenBank/DDBJ whole genome shotgun (WGS) entry which is preliminary data.</text>
</comment>
<keyword evidence="3" id="KW-1185">Reference proteome</keyword>
<evidence type="ECO:0000313" key="3">
    <source>
        <dbReference type="Proteomes" id="UP000789524"/>
    </source>
</evidence>
<evidence type="ECO:0000313" key="2">
    <source>
        <dbReference type="EMBL" id="CAG9566592.1"/>
    </source>
</evidence>
<dbReference type="EMBL" id="CAKASE010000057">
    <property type="protein sequence ID" value="CAG9566592.1"/>
    <property type="molecule type" value="Genomic_DNA"/>
</dbReference>
<name>A0A8J2QNW8_9NEOP</name>
<gene>
    <name evidence="2" type="ORF">DCHRY22_LOCUS7207</name>
</gene>
<sequence length="76" mass="8509">MLFKQTALQNVKSPITSKISKHKSCRCELLFPAAGCIPIDKIRAVSPVVMATRRLPPSPHQPPHRYTTSQRTPMLT</sequence>
<accession>A0A8J2QNW8</accession>
<protein>
    <submittedName>
        <fullName evidence="2">(African queen) hypothetical protein</fullName>
    </submittedName>
</protein>
<reference evidence="2" key="1">
    <citation type="submission" date="2021-09" db="EMBL/GenBank/DDBJ databases">
        <authorList>
            <person name="Martin H S."/>
        </authorList>
    </citation>
    <scope>NUCLEOTIDE SEQUENCE</scope>
</reference>
<dbReference type="AlphaFoldDB" id="A0A8J2QNW8"/>